<dbReference type="RefSeq" id="WP_249473225.1">
    <property type="nucleotide sequence ID" value="NZ_JAMBEP010000001.1"/>
</dbReference>
<dbReference type="CDD" id="cd02440">
    <property type="entry name" value="AdoMet_MTases"/>
    <property type="match status" value="1"/>
</dbReference>
<reference evidence="3 4" key="1">
    <citation type="submission" date="2022-05" db="EMBL/GenBank/DDBJ databases">
        <title>Luteimonas sp. SX5, whole genome shotgun sequencing project.</title>
        <authorList>
            <person name="Zhao G."/>
            <person name="Shen L."/>
        </authorList>
    </citation>
    <scope>NUCLEOTIDE SEQUENCE [LARGE SCALE GENOMIC DNA]</scope>
    <source>
        <strain evidence="3 4">SX5</strain>
    </source>
</reference>
<dbReference type="SUPFAM" id="SSF53335">
    <property type="entry name" value="S-adenosyl-L-methionine-dependent methyltransferases"/>
    <property type="match status" value="1"/>
</dbReference>
<dbReference type="EMBL" id="JAMBEP010000001">
    <property type="protein sequence ID" value="MCL1634638.1"/>
    <property type="molecule type" value="Genomic_DNA"/>
</dbReference>
<name>A0ABT0MID9_9GAMM</name>
<dbReference type="PANTHER" id="PTHR43861">
    <property type="entry name" value="TRANS-ACONITATE 2-METHYLTRANSFERASE-RELATED"/>
    <property type="match status" value="1"/>
</dbReference>
<keyword evidence="3" id="KW-0489">Methyltransferase</keyword>
<keyword evidence="1" id="KW-0808">Transferase</keyword>
<dbReference type="PANTHER" id="PTHR43861:SF3">
    <property type="entry name" value="PUTATIVE (AFU_ORTHOLOGUE AFUA_2G14390)-RELATED"/>
    <property type="match status" value="1"/>
</dbReference>
<dbReference type="Proteomes" id="UP001431217">
    <property type="component" value="Unassembled WGS sequence"/>
</dbReference>
<gene>
    <name evidence="3" type="ORF">M2650_08340</name>
</gene>
<dbReference type="Pfam" id="PF13946">
    <property type="entry name" value="DUF4214"/>
    <property type="match status" value="1"/>
</dbReference>
<evidence type="ECO:0000259" key="2">
    <source>
        <dbReference type="Pfam" id="PF13946"/>
    </source>
</evidence>
<feature type="domain" description="DUF4214" evidence="2">
    <location>
        <begin position="77"/>
        <end position="127"/>
    </location>
</feature>
<proteinExistence type="predicted"/>
<keyword evidence="4" id="KW-1185">Reference proteome</keyword>
<evidence type="ECO:0000313" key="4">
    <source>
        <dbReference type="Proteomes" id="UP001431217"/>
    </source>
</evidence>
<dbReference type="Gene3D" id="3.40.50.150">
    <property type="entry name" value="Vaccinia Virus protein VP39"/>
    <property type="match status" value="1"/>
</dbReference>
<dbReference type="GO" id="GO:0008168">
    <property type="term" value="F:methyltransferase activity"/>
    <property type="evidence" value="ECO:0007669"/>
    <property type="project" value="UniProtKB-KW"/>
</dbReference>
<evidence type="ECO:0000256" key="1">
    <source>
        <dbReference type="ARBA" id="ARBA00022679"/>
    </source>
</evidence>
<protein>
    <submittedName>
        <fullName evidence="3">Methyltransferase domain-containing protein</fullName>
    </submittedName>
</protein>
<dbReference type="InterPro" id="IPR025282">
    <property type="entry name" value="DUF4214"/>
</dbReference>
<dbReference type="InterPro" id="IPR029063">
    <property type="entry name" value="SAM-dependent_MTases_sf"/>
</dbReference>
<sequence length="487" mass="54187">MQHERAQAERVNASPTAALPVDEIMRRVRAEIVQRGGIAFPDEAGTAGEAGDPLWWRPAADRLPEKREYALADLLAFSDADFVVTAYRVVLFRSPDEEGFRHFLSQLRLGNLSKVEVLGALRWSAEGRARGVHIDGLLAPYVMRQWRRKRVIGPLIGWLHAFARLGSLPDRLAGAESAQARELQQLGRQLNHMGAQLDKRLAAIEPSFAEMQELQQLGRQLNHMGAQLDKRLAAIEPNFTEMQAWLSAMREHERRSADAAKALHPLYAAFEDRFRGPQSLVRARIEPYLEWLREADAGTPDAPVLDLGCGRGEWLALLRDHGMVGRGIDLNRVFIDMCRVQGLDVAEADAIDSLKAMPAGSVGAVTSMHLVEHLPFERMIEMLDHIHRVLRPGGIVLLETPNPENLSVGSCNFYMDPTHRNPLPPEMLRWIVEARGFAAARIERLTHERDLGAPPLLSESIPGATSVNVLLASLSAAPDYAILARRP</sequence>
<evidence type="ECO:0000313" key="3">
    <source>
        <dbReference type="EMBL" id="MCL1634638.1"/>
    </source>
</evidence>
<dbReference type="GO" id="GO:0032259">
    <property type="term" value="P:methylation"/>
    <property type="evidence" value="ECO:0007669"/>
    <property type="project" value="UniProtKB-KW"/>
</dbReference>
<accession>A0ABT0MID9</accession>
<organism evidence="3 4">
    <name type="scientific">Luteimonas galliterrae</name>
    <dbReference type="NCBI Taxonomy" id="2940486"/>
    <lineage>
        <taxon>Bacteria</taxon>
        <taxon>Pseudomonadati</taxon>
        <taxon>Pseudomonadota</taxon>
        <taxon>Gammaproteobacteria</taxon>
        <taxon>Lysobacterales</taxon>
        <taxon>Lysobacteraceae</taxon>
        <taxon>Luteimonas</taxon>
    </lineage>
</organism>
<comment type="caution">
    <text evidence="3">The sequence shown here is derived from an EMBL/GenBank/DDBJ whole genome shotgun (WGS) entry which is preliminary data.</text>
</comment>
<dbReference type="Pfam" id="PF13489">
    <property type="entry name" value="Methyltransf_23"/>
    <property type="match status" value="1"/>
</dbReference>